<sequence>MYRCTKLFIGHSSDINNSSSLVGELIEGDIFVPKI</sequence>
<evidence type="ECO:0000313" key="1">
    <source>
        <dbReference type="Proteomes" id="UP000036681"/>
    </source>
</evidence>
<organism evidence="1 2">
    <name type="scientific">Ascaris lumbricoides</name>
    <name type="common">Giant roundworm</name>
    <dbReference type="NCBI Taxonomy" id="6252"/>
    <lineage>
        <taxon>Eukaryota</taxon>
        <taxon>Metazoa</taxon>
        <taxon>Ecdysozoa</taxon>
        <taxon>Nematoda</taxon>
        <taxon>Chromadorea</taxon>
        <taxon>Rhabditida</taxon>
        <taxon>Spirurina</taxon>
        <taxon>Ascaridomorpha</taxon>
        <taxon>Ascaridoidea</taxon>
        <taxon>Ascarididae</taxon>
        <taxon>Ascaris</taxon>
    </lineage>
</organism>
<protein>
    <submittedName>
        <fullName evidence="2">Glycosyltransferase family 1 protein</fullName>
    </submittedName>
</protein>
<accession>A0A0M3IAX8</accession>
<name>A0A0M3IAX8_ASCLU</name>
<dbReference type="Proteomes" id="UP000036681">
    <property type="component" value="Unplaced"/>
</dbReference>
<reference evidence="2" key="1">
    <citation type="submission" date="2017-02" db="UniProtKB">
        <authorList>
            <consortium name="WormBaseParasite"/>
        </authorList>
    </citation>
    <scope>IDENTIFICATION</scope>
</reference>
<dbReference type="WBParaSite" id="ALUE_0001478701-mRNA-1">
    <property type="protein sequence ID" value="ALUE_0001478701-mRNA-1"/>
    <property type="gene ID" value="ALUE_0001478701"/>
</dbReference>
<keyword evidence="1" id="KW-1185">Reference proteome</keyword>
<dbReference type="AlphaFoldDB" id="A0A0M3IAX8"/>
<proteinExistence type="predicted"/>
<evidence type="ECO:0000313" key="2">
    <source>
        <dbReference type="WBParaSite" id="ALUE_0001478701-mRNA-1"/>
    </source>
</evidence>